<keyword evidence="2" id="KW-1015">Disulfide bond</keyword>
<dbReference type="PANTHER" id="PTHR44170:SF56">
    <property type="entry name" value="FIBRONECTIN TYPE-III DOMAIN-CONTAINING PROTEIN"/>
    <property type="match status" value="1"/>
</dbReference>
<evidence type="ECO:0000313" key="5">
    <source>
        <dbReference type="Proteomes" id="UP000288716"/>
    </source>
</evidence>
<evidence type="ECO:0000313" key="4">
    <source>
        <dbReference type="EMBL" id="RWS18802.1"/>
    </source>
</evidence>
<proteinExistence type="predicted"/>
<keyword evidence="1" id="KW-0677">Repeat</keyword>
<dbReference type="FunFam" id="2.60.40.10:FF:000333">
    <property type="entry name" value="Down syndrome cell adhesion molecule"/>
    <property type="match status" value="1"/>
</dbReference>
<dbReference type="Pfam" id="PF07679">
    <property type="entry name" value="I-set"/>
    <property type="match status" value="1"/>
</dbReference>
<dbReference type="Proteomes" id="UP000288716">
    <property type="component" value="Unassembled WGS sequence"/>
</dbReference>
<dbReference type="PANTHER" id="PTHR44170">
    <property type="entry name" value="PROTEIN SIDEKICK"/>
    <property type="match status" value="1"/>
</dbReference>
<dbReference type="STRING" id="299467.A0A443RTZ5"/>
<dbReference type="SUPFAM" id="SSF48726">
    <property type="entry name" value="Immunoglobulin"/>
    <property type="match status" value="2"/>
</dbReference>
<sequence length="161" mass="18099">IPKIQPLPHLQPIDENNRFRVLCSVTKGSPLKYEWLKDGKPLNLDSRVRIESTDSDSIITIDKVTREDQGNYTCFAKNSYGQDAYTVFLPIKVAMKWIEEPNDVVFISGKTALVSCVADGYPIPTIQWLRNGVISSFKNELSFTEIKSSDFGDYECVASNG</sequence>
<dbReference type="InterPro" id="IPR036179">
    <property type="entry name" value="Ig-like_dom_sf"/>
</dbReference>
<dbReference type="Pfam" id="PF13927">
    <property type="entry name" value="Ig_3"/>
    <property type="match status" value="1"/>
</dbReference>
<organism evidence="4 5">
    <name type="scientific">Leptotrombidium deliense</name>
    <dbReference type="NCBI Taxonomy" id="299467"/>
    <lineage>
        <taxon>Eukaryota</taxon>
        <taxon>Metazoa</taxon>
        <taxon>Ecdysozoa</taxon>
        <taxon>Arthropoda</taxon>
        <taxon>Chelicerata</taxon>
        <taxon>Arachnida</taxon>
        <taxon>Acari</taxon>
        <taxon>Acariformes</taxon>
        <taxon>Trombidiformes</taxon>
        <taxon>Prostigmata</taxon>
        <taxon>Anystina</taxon>
        <taxon>Parasitengona</taxon>
        <taxon>Trombiculoidea</taxon>
        <taxon>Trombiculidae</taxon>
        <taxon>Leptotrombidium</taxon>
    </lineage>
</organism>
<dbReference type="InterPro" id="IPR013098">
    <property type="entry name" value="Ig_I-set"/>
</dbReference>
<dbReference type="OrthoDB" id="6481371at2759"/>
<dbReference type="InterPro" id="IPR007110">
    <property type="entry name" value="Ig-like_dom"/>
</dbReference>
<accession>A0A443RTZ5</accession>
<dbReference type="VEuPathDB" id="VectorBase:LDEU013238"/>
<gene>
    <name evidence="4" type="ORF">B4U80_10026</name>
</gene>
<dbReference type="InterPro" id="IPR003598">
    <property type="entry name" value="Ig_sub2"/>
</dbReference>
<dbReference type="AlphaFoldDB" id="A0A443RTZ5"/>
<dbReference type="EMBL" id="NCKV01033986">
    <property type="protein sequence ID" value="RWS18802.1"/>
    <property type="molecule type" value="Genomic_DNA"/>
</dbReference>
<evidence type="ECO:0000259" key="3">
    <source>
        <dbReference type="PROSITE" id="PS50835"/>
    </source>
</evidence>
<protein>
    <submittedName>
        <fullName evidence="4">Down syndrome cell adhesion molecule-like protein</fullName>
    </submittedName>
</protein>
<keyword evidence="5" id="KW-1185">Reference proteome</keyword>
<dbReference type="SMART" id="SM00408">
    <property type="entry name" value="IGc2"/>
    <property type="match status" value="2"/>
</dbReference>
<dbReference type="GO" id="GO:0098609">
    <property type="term" value="P:cell-cell adhesion"/>
    <property type="evidence" value="ECO:0007669"/>
    <property type="project" value="TreeGrafter"/>
</dbReference>
<feature type="domain" description="Ig-like" evidence="3">
    <location>
        <begin position="2"/>
        <end position="86"/>
    </location>
</feature>
<dbReference type="InterPro" id="IPR013783">
    <property type="entry name" value="Ig-like_fold"/>
</dbReference>
<dbReference type="SMART" id="SM00409">
    <property type="entry name" value="IG"/>
    <property type="match status" value="2"/>
</dbReference>
<reference evidence="4 5" key="1">
    <citation type="journal article" date="2018" name="Gigascience">
        <title>Genomes of trombidid mites reveal novel predicted allergens and laterally-transferred genes associated with secondary metabolism.</title>
        <authorList>
            <person name="Dong X."/>
            <person name="Chaisiri K."/>
            <person name="Xia D."/>
            <person name="Armstrong S.D."/>
            <person name="Fang Y."/>
            <person name="Donnelly M.J."/>
            <person name="Kadowaki T."/>
            <person name="McGarry J.W."/>
            <person name="Darby A.C."/>
            <person name="Makepeace B.L."/>
        </authorList>
    </citation>
    <scope>NUCLEOTIDE SEQUENCE [LARGE SCALE GENOMIC DNA]</scope>
    <source>
        <strain evidence="4">UoL-UT</strain>
    </source>
</reference>
<evidence type="ECO:0000256" key="1">
    <source>
        <dbReference type="ARBA" id="ARBA00022737"/>
    </source>
</evidence>
<feature type="domain" description="Ig-like" evidence="3">
    <location>
        <begin position="90"/>
        <end position="161"/>
    </location>
</feature>
<evidence type="ECO:0000256" key="2">
    <source>
        <dbReference type="ARBA" id="ARBA00023157"/>
    </source>
</evidence>
<comment type="caution">
    <text evidence="4">The sequence shown here is derived from an EMBL/GenBank/DDBJ whole genome shotgun (WGS) entry which is preliminary data.</text>
</comment>
<name>A0A443RTZ5_9ACAR</name>
<feature type="non-terminal residue" evidence="4">
    <location>
        <position position="1"/>
    </location>
</feature>
<dbReference type="InterPro" id="IPR003599">
    <property type="entry name" value="Ig_sub"/>
</dbReference>
<feature type="non-terminal residue" evidence="4">
    <location>
        <position position="161"/>
    </location>
</feature>
<dbReference type="PROSITE" id="PS50835">
    <property type="entry name" value="IG_LIKE"/>
    <property type="match status" value="2"/>
</dbReference>
<dbReference type="Gene3D" id="2.60.40.10">
    <property type="entry name" value="Immunoglobulins"/>
    <property type="match status" value="2"/>
</dbReference>